<reference evidence="2" key="1">
    <citation type="submission" date="2013-11" db="EMBL/GenBank/DDBJ databases">
        <title>The Genome Sequence of Phytophthora parasitica IAC_01/95.</title>
        <authorList>
            <consortium name="The Broad Institute Genomics Platform"/>
            <person name="Russ C."/>
            <person name="Tyler B."/>
            <person name="Panabieres F."/>
            <person name="Shan W."/>
            <person name="Tripathy S."/>
            <person name="Grunwald N."/>
            <person name="Machado M."/>
            <person name="Johnson C.S."/>
            <person name="Arredondo F."/>
            <person name="Hong C."/>
            <person name="Coffey M."/>
            <person name="Young S.K."/>
            <person name="Zeng Q."/>
            <person name="Gargeya S."/>
            <person name="Fitzgerald M."/>
            <person name="Abouelleil A."/>
            <person name="Alvarado L."/>
            <person name="Chapman S.B."/>
            <person name="Gainer-Dewar J."/>
            <person name="Goldberg J."/>
            <person name="Griggs A."/>
            <person name="Gujja S."/>
            <person name="Hansen M."/>
            <person name="Howarth C."/>
            <person name="Imamovic A."/>
            <person name="Ireland A."/>
            <person name="Larimer J."/>
            <person name="McCowan C."/>
            <person name="Murphy C."/>
            <person name="Pearson M."/>
            <person name="Poon T.W."/>
            <person name="Priest M."/>
            <person name="Roberts A."/>
            <person name="Saif S."/>
            <person name="Shea T."/>
            <person name="Sykes S."/>
            <person name="Wortman J."/>
            <person name="Nusbaum C."/>
            <person name="Birren B."/>
        </authorList>
    </citation>
    <scope>NUCLEOTIDE SEQUENCE [LARGE SCALE GENOMIC DNA]</scope>
    <source>
        <strain evidence="2">IAC_01/95</strain>
    </source>
</reference>
<proteinExistence type="predicted"/>
<evidence type="ECO:0000313" key="2">
    <source>
        <dbReference type="EMBL" id="ETM38953.1"/>
    </source>
</evidence>
<protein>
    <submittedName>
        <fullName evidence="2">Uncharacterized protein</fullName>
    </submittedName>
</protein>
<feature type="region of interest" description="Disordered" evidence="1">
    <location>
        <begin position="50"/>
        <end position="72"/>
    </location>
</feature>
<sequence length="72" mass="8343">MSVESRIPVTIHITDEWRLRQQSVGDDGVQCGDGKDFIHRTCKAKAQYGRQDGDEGRHERTVMEEIRESLRE</sequence>
<dbReference type="AlphaFoldDB" id="W2MTH7"/>
<accession>W2MTH7</accession>
<dbReference type="Proteomes" id="UP000054532">
    <property type="component" value="Unassembled WGS sequence"/>
</dbReference>
<organism evidence="2">
    <name type="scientific">Phytophthora nicotianae</name>
    <name type="common">Potato buckeye rot agent</name>
    <name type="synonym">Phytophthora parasitica</name>
    <dbReference type="NCBI Taxonomy" id="4792"/>
    <lineage>
        <taxon>Eukaryota</taxon>
        <taxon>Sar</taxon>
        <taxon>Stramenopiles</taxon>
        <taxon>Oomycota</taxon>
        <taxon>Peronosporomycetes</taxon>
        <taxon>Peronosporales</taxon>
        <taxon>Peronosporaceae</taxon>
        <taxon>Phytophthora</taxon>
    </lineage>
</organism>
<gene>
    <name evidence="2" type="ORF">L914_14848</name>
</gene>
<name>W2MTH7_PHYNI</name>
<dbReference type="EMBL" id="KI694786">
    <property type="protein sequence ID" value="ETM38953.1"/>
    <property type="molecule type" value="Genomic_DNA"/>
</dbReference>
<evidence type="ECO:0000256" key="1">
    <source>
        <dbReference type="SAM" id="MobiDB-lite"/>
    </source>
</evidence>
<feature type="compositionally biased region" description="Basic and acidic residues" evidence="1">
    <location>
        <begin position="51"/>
        <end position="72"/>
    </location>
</feature>